<dbReference type="AlphaFoldDB" id="A0A7C5Z7Q3"/>
<protein>
    <submittedName>
        <fullName evidence="1">Anti-sigma regulatory factor</fullName>
    </submittedName>
</protein>
<accession>A0A7C5Z7Q3</accession>
<reference evidence="1" key="1">
    <citation type="journal article" date="2020" name="mSystems">
        <title>Genome- and Community-Level Interaction Insights into Carbon Utilization and Element Cycling Functions of Hydrothermarchaeota in Hydrothermal Sediment.</title>
        <authorList>
            <person name="Zhou Z."/>
            <person name="Liu Y."/>
            <person name="Xu W."/>
            <person name="Pan J."/>
            <person name="Luo Z.H."/>
            <person name="Li M."/>
        </authorList>
    </citation>
    <scope>NUCLEOTIDE SEQUENCE [LARGE SCALE GENOMIC DNA]</scope>
    <source>
        <strain evidence="1">SpSt-102</strain>
    </source>
</reference>
<evidence type="ECO:0000313" key="1">
    <source>
        <dbReference type="EMBL" id="HHS02159.1"/>
    </source>
</evidence>
<comment type="caution">
    <text evidence="1">The sequence shown here is derived from an EMBL/GenBank/DDBJ whole genome shotgun (WGS) entry which is preliminary data.</text>
</comment>
<proteinExistence type="predicted"/>
<sequence length="118" mass="13672">MDQIMLTIPPKAEYIMVVRLTLSGIAARAGFDFETIEDLKMAISEVFNLFEIEKLKREVSLEFNVTDAYLDIKIFVPDGEMVDNEFAKMILQTLIDEAEFERTEEGHRVKIKKFHRGV</sequence>
<name>A0A7C5Z7Q3_9FIRM</name>
<dbReference type="EMBL" id="DRUZ01000081">
    <property type="protein sequence ID" value="HHS02159.1"/>
    <property type="molecule type" value="Genomic_DNA"/>
</dbReference>
<organism evidence="1">
    <name type="scientific">Caldicellulosiruptor owensensis</name>
    <dbReference type="NCBI Taxonomy" id="55205"/>
    <lineage>
        <taxon>Bacteria</taxon>
        <taxon>Bacillati</taxon>
        <taxon>Bacillota</taxon>
        <taxon>Bacillota incertae sedis</taxon>
        <taxon>Caldicellulosiruptorales</taxon>
        <taxon>Caldicellulosiruptoraceae</taxon>
        <taxon>Caldicellulosiruptor</taxon>
    </lineage>
</organism>
<gene>
    <name evidence="1" type="ORF">ENL71_06620</name>
</gene>